<reference evidence="3 4" key="1">
    <citation type="journal article" date="2018" name="Int. J. Syst. Evol. Microbiol.">
        <title>Adhaeribacter swui sp. nov., isolated from wet mud.</title>
        <authorList>
            <person name="Kim D.U."/>
            <person name="Kim K.W."/>
            <person name="Kang M.S."/>
            <person name="Kim J.Y."/>
            <person name="Jang J.H."/>
            <person name="Kim M.K."/>
        </authorList>
    </citation>
    <scope>NUCLEOTIDE SEQUENCE [LARGE SCALE GENOMIC DNA]</scope>
    <source>
        <strain evidence="3 4">KCTC 52873</strain>
        <plasmid evidence="3">unnamed1</plasmid>
    </source>
</reference>
<dbReference type="AlphaFoldDB" id="A0A7G7G210"/>
<feature type="transmembrane region" description="Helical" evidence="1">
    <location>
        <begin position="275"/>
        <end position="296"/>
    </location>
</feature>
<dbReference type="EMBL" id="CP055154">
    <property type="protein sequence ID" value="QNF31194.1"/>
    <property type="molecule type" value="Genomic_DNA"/>
</dbReference>
<evidence type="ECO:0000259" key="2">
    <source>
        <dbReference type="SMART" id="SM00014"/>
    </source>
</evidence>
<dbReference type="CDD" id="cd03394">
    <property type="entry name" value="PAP2_like_5"/>
    <property type="match status" value="1"/>
</dbReference>
<feature type="transmembrane region" description="Helical" evidence="1">
    <location>
        <begin position="246"/>
        <end position="263"/>
    </location>
</feature>
<keyword evidence="4" id="KW-1185">Reference proteome</keyword>
<dbReference type="SUPFAM" id="SSF48317">
    <property type="entry name" value="Acid phosphatase/Vanadium-dependent haloperoxidase"/>
    <property type="match status" value="1"/>
</dbReference>
<dbReference type="Gene3D" id="1.20.144.10">
    <property type="entry name" value="Phosphatidic acid phosphatase type 2/haloperoxidase"/>
    <property type="match status" value="1"/>
</dbReference>
<gene>
    <name evidence="3" type="ORF">HUW51_00105</name>
</gene>
<feature type="domain" description="Phosphatidic acid phosphatase type 2/haloperoxidase" evidence="2">
    <location>
        <begin position="189"/>
        <end position="290"/>
    </location>
</feature>
<keyword evidence="1" id="KW-0472">Membrane</keyword>
<proteinExistence type="predicted"/>
<name>A0A7G7G210_9BACT</name>
<evidence type="ECO:0000313" key="4">
    <source>
        <dbReference type="Proteomes" id="UP000515237"/>
    </source>
</evidence>
<keyword evidence="1" id="KW-0812">Transmembrane</keyword>
<geneLocation type="plasmid" evidence="3 4">
    <name>unnamed1</name>
</geneLocation>
<dbReference type="Pfam" id="PF01569">
    <property type="entry name" value="PAP2"/>
    <property type="match status" value="1"/>
</dbReference>
<dbReference type="InterPro" id="IPR000326">
    <property type="entry name" value="PAP2/HPO"/>
</dbReference>
<dbReference type="InterPro" id="IPR036938">
    <property type="entry name" value="PAP2/HPO_sf"/>
</dbReference>
<dbReference type="SMART" id="SM00014">
    <property type="entry name" value="acidPPc"/>
    <property type="match status" value="1"/>
</dbReference>
<sequence>MNNLKILCKIFYANPPKSTCNSLAFIYKVILFWHFSLFPYSLLAQERFLPKAPGINTIDTLEGQQIVTYSHKELIPSNSVASEKDCSLIENLGQDTIFQVQASKNRPPLLSKLGLKQMAVPVIFLGVGFAGMGSKPLWNINEEIQEEIQEHYSSFHTKLDNYSQHVPLVAVYSLNLAGIKGKHDLINFTALYALSTYMSKTISKNLKSVTHQMRPDNSTADAFPSGHVTSAFTKATLMYLEYKDRSIWYGVGGYTIATATGALRLLNNKHWLSDVLAGAGIGIISTHVVYAVYPFIQNKISQRLPKLSNKNILILPAFENGSAGMGLIYQLK</sequence>
<feature type="transmembrane region" description="Helical" evidence="1">
    <location>
        <begin position="25"/>
        <end position="43"/>
    </location>
</feature>
<dbReference type="RefSeq" id="WP_185269876.1">
    <property type="nucleotide sequence ID" value="NZ_CP055154.1"/>
</dbReference>
<organism evidence="3 4">
    <name type="scientific">Adhaeribacter swui</name>
    <dbReference type="NCBI Taxonomy" id="2086471"/>
    <lineage>
        <taxon>Bacteria</taxon>
        <taxon>Pseudomonadati</taxon>
        <taxon>Bacteroidota</taxon>
        <taxon>Cytophagia</taxon>
        <taxon>Cytophagales</taxon>
        <taxon>Hymenobacteraceae</taxon>
        <taxon>Adhaeribacter</taxon>
    </lineage>
</organism>
<keyword evidence="3" id="KW-0614">Plasmid</keyword>
<keyword evidence="1" id="KW-1133">Transmembrane helix</keyword>
<protein>
    <submittedName>
        <fullName evidence="3">Phosphatase PAP2 family protein</fullName>
    </submittedName>
</protein>
<dbReference type="KEGG" id="aswu:HUW51_00105"/>
<dbReference type="Proteomes" id="UP000515237">
    <property type="component" value="Plasmid unnamed1"/>
</dbReference>
<accession>A0A7G7G210</accession>
<evidence type="ECO:0000313" key="3">
    <source>
        <dbReference type="EMBL" id="QNF31194.1"/>
    </source>
</evidence>
<evidence type="ECO:0000256" key="1">
    <source>
        <dbReference type="SAM" id="Phobius"/>
    </source>
</evidence>